<reference evidence="7" key="1">
    <citation type="submission" date="2014-05" db="EMBL/GenBank/DDBJ databases">
        <title>The transcriptome of the halophilic microalga Tetraselmis sp. GSL018 isolated from the Great Salt Lake, Utah.</title>
        <authorList>
            <person name="Jinkerson R.E."/>
            <person name="D'Adamo S."/>
            <person name="Posewitz M.C."/>
        </authorList>
    </citation>
    <scope>NUCLEOTIDE SEQUENCE</scope>
    <source>
        <strain evidence="7">GSL018</strain>
    </source>
</reference>
<dbReference type="InterPro" id="IPR007203">
    <property type="entry name" value="ORMDL"/>
</dbReference>
<dbReference type="AlphaFoldDB" id="A0A061S7X6"/>
<evidence type="ECO:0000313" key="6">
    <source>
        <dbReference type="EMBL" id="JAC78593.1"/>
    </source>
</evidence>
<comment type="subcellular location">
    <subcellularLocation>
        <location evidence="1">Membrane</location>
        <topology evidence="1">Multi-pass membrane protein</topology>
    </subcellularLocation>
</comment>
<sequence>MEVTKEKIERSESRVLLNKNTSWLSESGAWTFYITLVLLSYCTVCTFVDTGLAWTYTHLAHAVVTYYLLHWNKGSPFQEDQGKYDNLTFWEQLDDGVQYSSNRKFLTAVPVVLFILASHSTDYAHQPLALNLLAVILLVIAKLPVMHKVRVLGINGGYV</sequence>
<gene>
    <name evidence="7" type="ORF">TSPGSL018_14044</name>
    <name evidence="6" type="ORF">TSPGSL018_14738</name>
</gene>
<keyword evidence="2 5" id="KW-0812">Transmembrane</keyword>
<evidence type="ECO:0000256" key="5">
    <source>
        <dbReference type="SAM" id="Phobius"/>
    </source>
</evidence>
<dbReference type="Pfam" id="PF04061">
    <property type="entry name" value="ORMDL"/>
    <property type="match status" value="1"/>
</dbReference>
<accession>A0A061S7X6</accession>
<proteinExistence type="predicted"/>
<feature type="transmembrane region" description="Helical" evidence="5">
    <location>
        <begin position="127"/>
        <end position="145"/>
    </location>
</feature>
<dbReference type="GO" id="GO:0005789">
    <property type="term" value="C:endoplasmic reticulum membrane"/>
    <property type="evidence" value="ECO:0007669"/>
    <property type="project" value="InterPro"/>
</dbReference>
<evidence type="ECO:0000256" key="3">
    <source>
        <dbReference type="ARBA" id="ARBA00022989"/>
    </source>
</evidence>
<dbReference type="PANTHER" id="PTHR12665">
    <property type="entry name" value="ORMDL PROTEINS"/>
    <property type="match status" value="1"/>
</dbReference>
<protein>
    <submittedName>
        <fullName evidence="7">Ormdl-domain-containing protein</fullName>
    </submittedName>
</protein>
<keyword evidence="3 5" id="KW-1133">Transmembrane helix</keyword>
<organism evidence="7">
    <name type="scientific">Tetraselmis sp. GSL018</name>
    <dbReference type="NCBI Taxonomy" id="582737"/>
    <lineage>
        <taxon>Eukaryota</taxon>
        <taxon>Viridiplantae</taxon>
        <taxon>Chlorophyta</taxon>
        <taxon>core chlorophytes</taxon>
        <taxon>Chlorodendrophyceae</taxon>
        <taxon>Chlorodendrales</taxon>
        <taxon>Chlorodendraceae</taxon>
        <taxon>Tetraselmis</taxon>
    </lineage>
</organism>
<dbReference type="EMBL" id="GBEZ01006513">
    <property type="protein sequence ID" value="JAC78891.1"/>
    <property type="molecule type" value="Transcribed_RNA"/>
</dbReference>
<evidence type="ECO:0000256" key="1">
    <source>
        <dbReference type="ARBA" id="ARBA00004141"/>
    </source>
</evidence>
<evidence type="ECO:0000256" key="2">
    <source>
        <dbReference type="ARBA" id="ARBA00022692"/>
    </source>
</evidence>
<keyword evidence="4 5" id="KW-0472">Membrane</keyword>
<name>A0A061S7X6_9CHLO</name>
<evidence type="ECO:0000256" key="4">
    <source>
        <dbReference type="ARBA" id="ARBA00023136"/>
    </source>
</evidence>
<evidence type="ECO:0000313" key="7">
    <source>
        <dbReference type="EMBL" id="JAC78891.1"/>
    </source>
</evidence>
<dbReference type="PIRSF" id="PIRSF018147">
    <property type="entry name" value="ORMDL"/>
    <property type="match status" value="1"/>
</dbReference>
<feature type="transmembrane region" description="Helical" evidence="5">
    <location>
        <begin position="30"/>
        <end position="48"/>
    </location>
</feature>
<dbReference type="EMBL" id="GBEZ01006824">
    <property type="protein sequence ID" value="JAC78593.1"/>
    <property type="molecule type" value="Transcribed_RNA"/>
</dbReference>